<keyword evidence="4" id="KW-0677">Repeat</keyword>
<feature type="region of interest" description="Disordered" evidence="13">
    <location>
        <begin position="292"/>
        <end position="335"/>
    </location>
</feature>
<dbReference type="GO" id="GO:0001227">
    <property type="term" value="F:DNA-binding transcription repressor activity, RNA polymerase II-specific"/>
    <property type="evidence" value="ECO:0007669"/>
    <property type="project" value="TreeGrafter"/>
</dbReference>
<keyword evidence="11" id="KW-0539">Nucleus</keyword>
<evidence type="ECO:0000256" key="8">
    <source>
        <dbReference type="ARBA" id="ARBA00023015"/>
    </source>
</evidence>
<feature type="region of interest" description="Disordered" evidence="13">
    <location>
        <begin position="632"/>
        <end position="664"/>
    </location>
</feature>
<dbReference type="FunFam" id="3.30.160.60:FF:000624">
    <property type="entry name" value="zinc finger protein 697"/>
    <property type="match status" value="1"/>
</dbReference>
<dbReference type="GO" id="GO:0003682">
    <property type="term" value="F:chromatin binding"/>
    <property type="evidence" value="ECO:0007669"/>
    <property type="project" value="UniProtKB-ARBA"/>
</dbReference>
<evidence type="ECO:0000313" key="15">
    <source>
        <dbReference type="EMBL" id="KAJ9595076.1"/>
    </source>
</evidence>
<keyword evidence="9" id="KW-0238">DNA-binding</keyword>
<feature type="domain" description="C2H2-type" evidence="14">
    <location>
        <begin position="375"/>
        <end position="402"/>
    </location>
</feature>
<feature type="domain" description="C2H2-type" evidence="14">
    <location>
        <begin position="587"/>
        <end position="614"/>
    </location>
</feature>
<evidence type="ECO:0000256" key="10">
    <source>
        <dbReference type="ARBA" id="ARBA00023163"/>
    </source>
</evidence>
<dbReference type="GO" id="GO:0000785">
    <property type="term" value="C:chromatin"/>
    <property type="evidence" value="ECO:0007669"/>
    <property type="project" value="UniProtKB-ARBA"/>
</dbReference>
<dbReference type="PROSITE" id="PS00028">
    <property type="entry name" value="ZINC_FINGER_C2H2_1"/>
    <property type="match status" value="12"/>
</dbReference>
<evidence type="ECO:0000256" key="1">
    <source>
        <dbReference type="ARBA" id="ARBA00004123"/>
    </source>
</evidence>
<dbReference type="PROSITE" id="PS50157">
    <property type="entry name" value="ZINC_FINGER_C2H2_2"/>
    <property type="match status" value="12"/>
</dbReference>
<dbReference type="FunFam" id="3.30.160.60:FF:000303">
    <property type="entry name" value="Zinc finger protein 41"/>
    <property type="match status" value="1"/>
</dbReference>
<keyword evidence="2" id="KW-1017">Isopeptide bond</keyword>
<gene>
    <name evidence="15" type="ORF">L9F63_013641</name>
</gene>
<evidence type="ECO:0000256" key="3">
    <source>
        <dbReference type="ARBA" id="ARBA00022723"/>
    </source>
</evidence>
<feature type="domain" description="C2H2-type" evidence="14">
    <location>
        <begin position="431"/>
        <end position="458"/>
    </location>
</feature>
<dbReference type="FunFam" id="3.30.160.60:FF:000646">
    <property type="entry name" value="Myeloid zinc finger 1"/>
    <property type="match status" value="1"/>
</dbReference>
<dbReference type="AlphaFoldDB" id="A0AAD8EM11"/>
<reference evidence="15" key="1">
    <citation type="journal article" date="2023" name="IScience">
        <title>Live-bearing cockroach genome reveals convergent evolutionary mechanisms linked to viviparity in insects and beyond.</title>
        <authorList>
            <person name="Fouks B."/>
            <person name="Harrison M.C."/>
            <person name="Mikhailova A.A."/>
            <person name="Marchal E."/>
            <person name="English S."/>
            <person name="Carruthers M."/>
            <person name="Jennings E.C."/>
            <person name="Chiamaka E.L."/>
            <person name="Frigard R.A."/>
            <person name="Pippel M."/>
            <person name="Attardo G.M."/>
            <person name="Benoit J.B."/>
            <person name="Bornberg-Bauer E."/>
            <person name="Tobe S.S."/>
        </authorList>
    </citation>
    <scope>NUCLEOTIDE SEQUENCE</scope>
    <source>
        <strain evidence="15">Stay&amp;Tobe</strain>
    </source>
</reference>
<dbReference type="GO" id="GO:0008270">
    <property type="term" value="F:zinc ion binding"/>
    <property type="evidence" value="ECO:0007669"/>
    <property type="project" value="UniProtKB-KW"/>
</dbReference>
<comment type="subcellular location">
    <subcellularLocation>
        <location evidence="1">Nucleus</location>
    </subcellularLocation>
</comment>
<feature type="domain" description="C2H2-type" evidence="14">
    <location>
        <begin position="345"/>
        <end position="373"/>
    </location>
</feature>
<dbReference type="FunFam" id="3.30.160.60:FF:000690">
    <property type="entry name" value="Zinc finger protein 354C"/>
    <property type="match status" value="1"/>
</dbReference>
<evidence type="ECO:0000256" key="13">
    <source>
        <dbReference type="SAM" id="MobiDB-lite"/>
    </source>
</evidence>
<evidence type="ECO:0000256" key="9">
    <source>
        <dbReference type="ARBA" id="ARBA00023125"/>
    </source>
</evidence>
<dbReference type="GO" id="GO:0048598">
    <property type="term" value="P:embryonic morphogenesis"/>
    <property type="evidence" value="ECO:0007669"/>
    <property type="project" value="UniProtKB-ARBA"/>
</dbReference>
<feature type="domain" description="C2H2-type" evidence="14">
    <location>
        <begin position="559"/>
        <end position="586"/>
    </location>
</feature>
<feature type="region of interest" description="Disordered" evidence="13">
    <location>
        <begin position="147"/>
        <end position="246"/>
    </location>
</feature>
<dbReference type="InterPro" id="IPR013087">
    <property type="entry name" value="Znf_C2H2_type"/>
</dbReference>
<evidence type="ECO:0000256" key="4">
    <source>
        <dbReference type="ARBA" id="ARBA00022737"/>
    </source>
</evidence>
<dbReference type="GO" id="GO:0005654">
    <property type="term" value="C:nucleoplasm"/>
    <property type="evidence" value="ECO:0007669"/>
    <property type="project" value="TreeGrafter"/>
</dbReference>
<proteinExistence type="predicted"/>
<dbReference type="EMBL" id="JASPKZ010002695">
    <property type="protein sequence ID" value="KAJ9595076.1"/>
    <property type="molecule type" value="Genomic_DNA"/>
</dbReference>
<dbReference type="Proteomes" id="UP001233999">
    <property type="component" value="Unassembled WGS sequence"/>
</dbReference>
<dbReference type="GO" id="GO:0000978">
    <property type="term" value="F:RNA polymerase II cis-regulatory region sequence-specific DNA binding"/>
    <property type="evidence" value="ECO:0007669"/>
    <property type="project" value="TreeGrafter"/>
</dbReference>
<dbReference type="SUPFAM" id="SSF57667">
    <property type="entry name" value="beta-beta-alpha zinc fingers"/>
    <property type="match status" value="7"/>
</dbReference>
<feature type="compositionally biased region" description="Basic and acidic residues" evidence="13">
    <location>
        <begin position="190"/>
        <end position="199"/>
    </location>
</feature>
<feature type="domain" description="C2H2-type" evidence="14">
    <location>
        <begin position="459"/>
        <end position="486"/>
    </location>
</feature>
<protein>
    <recommendedName>
        <fullName evidence="14">C2H2-type domain-containing protein</fullName>
    </recommendedName>
</protein>
<dbReference type="FunFam" id="3.30.160.60:FF:000100">
    <property type="entry name" value="Zinc finger 45-like"/>
    <property type="match status" value="1"/>
</dbReference>
<dbReference type="GO" id="GO:0040029">
    <property type="term" value="P:epigenetic regulation of gene expression"/>
    <property type="evidence" value="ECO:0007669"/>
    <property type="project" value="UniProtKB-ARBA"/>
</dbReference>
<keyword evidence="5 12" id="KW-0863">Zinc-finger</keyword>
<accession>A0AAD8EM11</accession>
<feature type="domain" description="C2H2-type" evidence="14">
    <location>
        <begin position="253"/>
        <end position="280"/>
    </location>
</feature>
<evidence type="ECO:0000313" key="16">
    <source>
        <dbReference type="Proteomes" id="UP001233999"/>
    </source>
</evidence>
<keyword evidence="6" id="KW-0862">Zinc</keyword>
<feature type="domain" description="C2H2-type" evidence="14">
    <location>
        <begin position="487"/>
        <end position="515"/>
    </location>
</feature>
<comment type="caution">
    <text evidence="15">The sequence shown here is derived from an EMBL/GenBank/DDBJ whole genome shotgun (WGS) entry which is preliminary data.</text>
</comment>
<evidence type="ECO:0000256" key="6">
    <source>
        <dbReference type="ARBA" id="ARBA00022833"/>
    </source>
</evidence>
<dbReference type="InterPro" id="IPR036236">
    <property type="entry name" value="Znf_C2H2_sf"/>
</dbReference>
<reference evidence="15" key="2">
    <citation type="submission" date="2023-05" db="EMBL/GenBank/DDBJ databases">
        <authorList>
            <person name="Fouks B."/>
        </authorList>
    </citation>
    <scope>NUCLEOTIDE SEQUENCE</scope>
    <source>
        <strain evidence="15">Stay&amp;Tobe</strain>
        <tissue evidence="15">Testes</tissue>
    </source>
</reference>
<evidence type="ECO:0000256" key="11">
    <source>
        <dbReference type="ARBA" id="ARBA00023242"/>
    </source>
</evidence>
<dbReference type="PANTHER" id="PTHR24399:SF23">
    <property type="entry name" value="C2H2-TYPE DOMAIN-CONTAINING PROTEIN"/>
    <property type="match status" value="1"/>
</dbReference>
<evidence type="ECO:0000259" key="14">
    <source>
        <dbReference type="PROSITE" id="PS50157"/>
    </source>
</evidence>
<keyword evidence="7" id="KW-0832">Ubl conjugation</keyword>
<evidence type="ECO:0000256" key="5">
    <source>
        <dbReference type="ARBA" id="ARBA00022771"/>
    </source>
</evidence>
<dbReference type="FunFam" id="3.30.160.60:FF:000446">
    <property type="entry name" value="Zinc finger protein"/>
    <property type="match status" value="1"/>
</dbReference>
<feature type="domain" description="C2H2-type" evidence="14">
    <location>
        <begin position="615"/>
        <end position="643"/>
    </location>
</feature>
<dbReference type="FunFam" id="3.30.160.60:FF:000072">
    <property type="entry name" value="zinc finger protein 143 isoform X1"/>
    <property type="match status" value="1"/>
</dbReference>
<evidence type="ECO:0000256" key="2">
    <source>
        <dbReference type="ARBA" id="ARBA00022499"/>
    </source>
</evidence>
<sequence>VIVKDEVHNREIATASNLIDLNNVKQNQFESLENSCYKRGINNCNHGISTRNIGIDTYELELCSNDRVKSTLTFCKTIGIDTSDLESHYDYYKQESTKCTKTVSTDTRDLDYLKKVYATSSISVDTTDLQTFVNFNFVALSCHNGVKSEPDTENVDSKSSAFRIKNNQKENRSRAKTKTKPTGVTDDDSSYDRDFKFDDGFDASNNDSSDNEDNDDSKDVIKKEDSEISSIVTRRNGRNKSSSKRESNCNKRFECEVCKATFTRKHSLMVHLCIHSGLRPFSCSGCGKTFSTSGQAQRHARLHQQTMDDIKEDDRSDPGTTQTDSKDQEEENDDSFLETTGESKLECSLCDMNFNNRHSLMQHKRVAHNMMNQPRECLTCGKVFTCASALKCHETVHTGARDFACVTCGKAFPTKTCLKAHEATHIGLKRFVCQTCGKAFAKKDSLKVHNRKHTNERPFSCDICGRAFDRAFTLKNHRLTHTGEKTHMCAICGKAFSTRGALSTHERIRHNTDPDKPKVYKRRARDFEPSVCDQCGKVYSNRGNLRLHKASAHSTEKPFLCTACGRSFAKKYTLQCHARKHSNERPFPCDQCNQSFYRKSTLKTHKLRHTGARPYVCPLNCGKAFTQSSSLSYHVRHHDRPPRATNGKKRKRRKPKLGMDPAPLTLTPLALVGTIPQHQETIAHPPHAPPPPPPTLTFTSYHPNGLPPCVTSQSLAQL</sequence>
<dbReference type="Gene3D" id="3.30.160.60">
    <property type="entry name" value="Classic Zinc Finger"/>
    <property type="match status" value="11"/>
</dbReference>
<feature type="domain" description="C2H2-type" evidence="14">
    <location>
        <begin position="281"/>
        <end position="308"/>
    </location>
</feature>
<dbReference type="Pfam" id="PF12874">
    <property type="entry name" value="zf-met"/>
    <property type="match status" value="1"/>
</dbReference>
<evidence type="ECO:0000256" key="12">
    <source>
        <dbReference type="PROSITE-ProRule" id="PRU00042"/>
    </source>
</evidence>
<dbReference type="SMART" id="SM00355">
    <property type="entry name" value="ZnF_C2H2"/>
    <property type="match status" value="12"/>
</dbReference>
<dbReference type="PANTHER" id="PTHR24399">
    <property type="entry name" value="ZINC FINGER AND BTB DOMAIN-CONTAINING"/>
    <property type="match status" value="1"/>
</dbReference>
<keyword evidence="10" id="KW-0804">Transcription</keyword>
<feature type="domain" description="C2H2-type" evidence="14">
    <location>
        <begin position="403"/>
        <end position="430"/>
    </location>
</feature>
<feature type="compositionally biased region" description="Basic and acidic residues" evidence="13">
    <location>
        <begin position="306"/>
        <end position="317"/>
    </location>
</feature>
<dbReference type="FunFam" id="3.30.160.60:FF:000425">
    <property type="entry name" value="PLAG1 like zinc finger 1"/>
    <property type="match status" value="1"/>
</dbReference>
<keyword evidence="16" id="KW-1185">Reference proteome</keyword>
<evidence type="ECO:0000256" key="7">
    <source>
        <dbReference type="ARBA" id="ARBA00022843"/>
    </source>
</evidence>
<feature type="compositionally biased region" description="Basic and acidic residues" evidence="13">
    <location>
        <begin position="217"/>
        <end position="226"/>
    </location>
</feature>
<feature type="non-terminal residue" evidence="15">
    <location>
        <position position="718"/>
    </location>
</feature>
<keyword evidence="3" id="KW-0479">Metal-binding</keyword>
<feature type="domain" description="C2H2-type" evidence="14">
    <location>
        <begin position="530"/>
        <end position="558"/>
    </location>
</feature>
<feature type="compositionally biased region" description="Basic residues" evidence="13">
    <location>
        <begin position="634"/>
        <end position="656"/>
    </location>
</feature>
<dbReference type="Pfam" id="PF00096">
    <property type="entry name" value="zf-C2H2"/>
    <property type="match status" value="9"/>
</dbReference>
<name>A0AAD8EM11_DIPPU</name>
<keyword evidence="8" id="KW-0805">Transcription regulation</keyword>
<organism evidence="15 16">
    <name type="scientific">Diploptera punctata</name>
    <name type="common">Pacific beetle cockroach</name>
    <dbReference type="NCBI Taxonomy" id="6984"/>
    <lineage>
        <taxon>Eukaryota</taxon>
        <taxon>Metazoa</taxon>
        <taxon>Ecdysozoa</taxon>
        <taxon>Arthropoda</taxon>
        <taxon>Hexapoda</taxon>
        <taxon>Insecta</taxon>
        <taxon>Pterygota</taxon>
        <taxon>Neoptera</taxon>
        <taxon>Polyneoptera</taxon>
        <taxon>Dictyoptera</taxon>
        <taxon>Blattodea</taxon>
        <taxon>Blaberoidea</taxon>
        <taxon>Blaberidae</taxon>
        <taxon>Diplopterinae</taxon>
        <taxon>Diploptera</taxon>
    </lineage>
</organism>